<dbReference type="EMBL" id="JRFA01000023">
    <property type="protein sequence ID" value="KGN73347.1"/>
    <property type="molecule type" value="Genomic_DNA"/>
</dbReference>
<keyword evidence="3" id="KW-1185">Reference proteome</keyword>
<keyword evidence="1" id="KW-0472">Membrane</keyword>
<keyword evidence="1" id="KW-1133">Transmembrane helix</keyword>
<gene>
    <name evidence="2" type="ORF">HQ47_07710</name>
</gene>
<evidence type="ECO:0000313" key="2">
    <source>
        <dbReference type="EMBL" id="KGN73347.1"/>
    </source>
</evidence>
<organism evidence="2 3">
    <name type="scientific">Porphyromonas macacae</name>
    <dbReference type="NCBI Taxonomy" id="28115"/>
    <lineage>
        <taxon>Bacteria</taxon>
        <taxon>Pseudomonadati</taxon>
        <taxon>Bacteroidota</taxon>
        <taxon>Bacteroidia</taxon>
        <taxon>Bacteroidales</taxon>
        <taxon>Porphyromonadaceae</taxon>
        <taxon>Porphyromonas</taxon>
    </lineage>
</organism>
<protein>
    <submittedName>
        <fullName evidence="2">Uncharacterized protein</fullName>
    </submittedName>
</protein>
<dbReference type="STRING" id="28115.HQ47_07710"/>
<sequence>MKEVRKYIVLPQTNILENSSTLKEKAPKTYSYFLSHATYLDRRKSIIYRNKPRFGVFGLGDYSFALYKVVISALYSDLIFLW</sequence>
<proteinExistence type="predicted"/>
<evidence type="ECO:0000313" key="3">
    <source>
        <dbReference type="Proteomes" id="UP000030103"/>
    </source>
</evidence>
<name>A0A0A2E6Y3_9PORP</name>
<evidence type="ECO:0000256" key="1">
    <source>
        <dbReference type="SAM" id="Phobius"/>
    </source>
</evidence>
<accession>A0A0A2E6Y3</accession>
<dbReference type="AlphaFoldDB" id="A0A0A2E6Y3"/>
<dbReference type="Proteomes" id="UP000030103">
    <property type="component" value="Unassembled WGS sequence"/>
</dbReference>
<reference evidence="2 3" key="1">
    <citation type="submission" date="2014-09" db="EMBL/GenBank/DDBJ databases">
        <title>Draft Genome Sequence of Porphyromonas macacae COT-192_OH2859.</title>
        <authorList>
            <person name="Wallis C."/>
            <person name="Deusch O."/>
            <person name="O'Flynn C."/>
            <person name="Davis I."/>
            <person name="Horsfall A."/>
            <person name="Kirkwood N."/>
            <person name="Harris S."/>
            <person name="Eisen J.A."/>
            <person name="Coil D.A."/>
            <person name="Darling A.E."/>
            <person name="Jospin G."/>
            <person name="Alexiev A."/>
        </authorList>
    </citation>
    <scope>NUCLEOTIDE SEQUENCE [LARGE SCALE GENOMIC DNA]</scope>
    <source>
        <strain evidence="3">COT-192 OH2859</strain>
    </source>
</reference>
<feature type="transmembrane region" description="Helical" evidence="1">
    <location>
        <begin position="54"/>
        <end position="75"/>
    </location>
</feature>
<comment type="caution">
    <text evidence="2">The sequence shown here is derived from an EMBL/GenBank/DDBJ whole genome shotgun (WGS) entry which is preliminary data.</text>
</comment>
<keyword evidence="1" id="KW-0812">Transmembrane</keyword>